<dbReference type="AlphaFoldDB" id="A0A8I2YRI9"/>
<dbReference type="InterPro" id="IPR001499">
    <property type="entry name" value="GPCR_STE3"/>
</dbReference>
<keyword evidence="13" id="KW-1185">Reference proteome</keyword>
<dbReference type="PRINTS" id="PR00899">
    <property type="entry name" value="GPCRSTE3"/>
</dbReference>
<dbReference type="EMBL" id="JAGFBS010000008">
    <property type="protein sequence ID" value="KAG6377734.1"/>
    <property type="molecule type" value="Genomic_DNA"/>
</dbReference>
<feature type="region of interest" description="Disordered" evidence="10">
    <location>
        <begin position="422"/>
        <end position="443"/>
    </location>
</feature>
<evidence type="ECO:0000256" key="5">
    <source>
        <dbReference type="ARBA" id="ARBA00022989"/>
    </source>
</evidence>
<dbReference type="GO" id="GO:0004934">
    <property type="term" value="F:mating-type alpha-factor pheromone receptor activity"/>
    <property type="evidence" value="ECO:0007669"/>
    <property type="project" value="InterPro"/>
</dbReference>
<evidence type="ECO:0000256" key="8">
    <source>
        <dbReference type="ARBA" id="ARBA00023170"/>
    </source>
</evidence>
<dbReference type="PRINTS" id="PR00901">
    <property type="entry name" value="PHEROMONEBAR"/>
</dbReference>
<dbReference type="Proteomes" id="UP000683000">
    <property type="component" value="Unassembled WGS sequence"/>
</dbReference>
<keyword evidence="4 11" id="KW-0812">Transmembrane</keyword>
<accession>A0A8I2YRI9</accession>
<name>A0A8I2YRI9_9AGAM</name>
<feature type="transmembrane region" description="Helical" evidence="11">
    <location>
        <begin position="205"/>
        <end position="226"/>
    </location>
</feature>
<feature type="transmembrane region" description="Helical" evidence="11">
    <location>
        <begin position="56"/>
        <end position="75"/>
    </location>
</feature>
<evidence type="ECO:0000256" key="9">
    <source>
        <dbReference type="ARBA" id="ARBA00023224"/>
    </source>
</evidence>
<dbReference type="GO" id="GO:0005886">
    <property type="term" value="C:plasma membrane"/>
    <property type="evidence" value="ECO:0007669"/>
    <property type="project" value="TreeGrafter"/>
</dbReference>
<evidence type="ECO:0000256" key="4">
    <source>
        <dbReference type="ARBA" id="ARBA00022692"/>
    </source>
</evidence>
<keyword evidence="3" id="KW-0589">Pheromone response</keyword>
<dbReference type="CDD" id="cd14966">
    <property type="entry name" value="7tmD_STE3"/>
    <property type="match status" value="1"/>
</dbReference>
<dbReference type="GO" id="GO:0000750">
    <property type="term" value="P:pheromone-dependent signal transduction involved in conjugation with cellular fusion"/>
    <property type="evidence" value="ECO:0007669"/>
    <property type="project" value="TreeGrafter"/>
</dbReference>
<evidence type="ECO:0000256" key="11">
    <source>
        <dbReference type="SAM" id="Phobius"/>
    </source>
</evidence>
<proteinExistence type="inferred from homology"/>
<evidence type="ECO:0000256" key="7">
    <source>
        <dbReference type="ARBA" id="ARBA00023136"/>
    </source>
</evidence>
<evidence type="ECO:0000313" key="13">
    <source>
        <dbReference type="Proteomes" id="UP000683000"/>
    </source>
</evidence>
<evidence type="ECO:0000256" key="10">
    <source>
        <dbReference type="SAM" id="MobiDB-lite"/>
    </source>
</evidence>
<keyword evidence="6" id="KW-0297">G-protein coupled receptor</keyword>
<feature type="transmembrane region" description="Helical" evidence="11">
    <location>
        <begin position="257"/>
        <end position="277"/>
    </location>
</feature>
<feature type="transmembrane region" description="Helical" evidence="11">
    <location>
        <begin position="119"/>
        <end position="138"/>
    </location>
</feature>
<dbReference type="PANTHER" id="PTHR28097">
    <property type="entry name" value="PHEROMONE A FACTOR RECEPTOR"/>
    <property type="match status" value="1"/>
</dbReference>
<evidence type="ECO:0000313" key="12">
    <source>
        <dbReference type="EMBL" id="KAG6377734.1"/>
    </source>
</evidence>
<dbReference type="OrthoDB" id="2874149at2759"/>
<evidence type="ECO:0000256" key="3">
    <source>
        <dbReference type="ARBA" id="ARBA00022507"/>
    </source>
</evidence>
<evidence type="ECO:0000256" key="6">
    <source>
        <dbReference type="ARBA" id="ARBA00023040"/>
    </source>
</evidence>
<dbReference type="PANTHER" id="PTHR28097:SF1">
    <property type="entry name" value="PHEROMONE A FACTOR RECEPTOR"/>
    <property type="match status" value="1"/>
</dbReference>
<evidence type="ECO:0000256" key="2">
    <source>
        <dbReference type="ARBA" id="ARBA00011085"/>
    </source>
</evidence>
<organism evidence="12 13">
    <name type="scientific">Boletus reticuloceps</name>
    <dbReference type="NCBI Taxonomy" id="495285"/>
    <lineage>
        <taxon>Eukaryota</taxon>
        <taxon>Fungi</taxon>
        <taxon>Dikarya</taxon>
        <taxon>Basidiomycota</taxon>
        <taxon>Agaricomycotina</taxon>
        <taxon>Agaricomycetes</taxon>
        <taxon>Agaricomycetidae</taxon>
        <taxon>Boletales</taxon>
        <taxon>Boletineae</taxon>
        <taxon>Boletaceae</taxon>
        <taxon>Boletoideae</taxon>
        <taxon>Boletus</taxon>
    </lineage>
</organism>
<feature type="compositionally biased region" description="Polar residues" evidence="10">
    <location>
        <begin position="428"/>
        <end position="440"/>
    </location>
</feature>
<dbReference type="Pfam" id="PF02076">
    <property type="entry name" value="STE3"/>
    <property type="match status" value="1"/>
</dbReference>
<sequence>MTTCSRHTRDKGTSKFDYKPSFAPICPSPNHQRYQPLRPKFIIYNCVEMVPDAPNWLFSTCAFIGFVLCMIPLPWHLEAWNTGTCLYMIWTGLACLNQFINSIVWNSDTINRAPVWCDISTYFIVGTAIAIPAASLCINRRLYQIASVSSVTKSRAQKRRDILVDLAIGVGLPILGMILHVVLQAERFIILEEIGCYPFVFNTPLAYPLFFTWPLVIGLVSATYCVRTIRELALRRAQFKEFLATNRNLSSSRYFRLMGLASLEFIFTIPLASYSIYLNAATTPVQPYVSWQSAHAEMGDVLELPTAIWQATPLSTASSELSRWFIVLCAVVFFAFFGFADEARKNYRYAYMSVAKRAGLSTGSMTATGTWSADGTNPDTSYNSRSAAMPVFITHQTEKKRDSFASFSSRISLPDYGGALADMKKVPSSPTDTTSASMSKESLPRSPVDLDVVLLPTLPEVSFDISAPPRYAPDAARAV</sequence>
<gene>
    <name evidence="12" type="ORF">JVT61DRAFT_14506</name>
</gene>
<feature type="transmembrane region" description="Helical" evidence="11">
    <location>
        <begin position="321"/>
        <end position="340"/>
    </location>
</feature>
<reference evidence="12" key="1">
    <citation type="submission" date="2021-03" db="EMBL/GenBank/DDBJ databases">
        <title>Evolutionary innovations through gain and loss of genes in the ectomycorrhizal Boletales.</title>
        <authorList>
            <person name="Wu G."/>
            <person name="Miyauchi S."/>
            <person name="Morin E."/>
            <person name="Yang Z.-L."/>
            <person name="Xu J."/>
            <person name="Martin F.M."/>
        </authorList>
    </citation>
    <scope>NUCLEOTIDE SEQUENCE</scope>
    <source>
        <strain evidence="12">BR01</strain>
    </source>
</reference>
<feature type="transmembrane region" description="Helical" evidence="11">
    <location>
        <begin position="162"/>
        <end position="185"/>
    </location>
</feature>
<keyword evidence="5 11" id="KW-1133">Transmembrane helix</keyword>
<protein>
    <submittedName>
        <fullName evidence="12">STE3-domain-containing protein</fullName>
    </submittedName>
</protein>
<keyword evidence="7 11" id="KW-0472">Membrane</keyword>
<keyword evidence="9" id="KW-0807">Transducer</keyword>
<comment type="subcellular location">
    <subcellularLocation>
        <location evidence="1">Membrane</location>
        <topology evidence="1">Multi-pass membrane protein</topology>
    </subcellularLocation>
</comment>
<comment type="similarity">
    <text evidence="2">Belongs to the G-protein coupled receptor 4 family.</text>
</comment>
<dbReference type="InterPro" id="IPR000481">
    <property type="entry name" value="GPCR_Pheromne_B_alpha_rcpt"/>
</dbReference>
<keyword evidence="8" id="KW-0675">Receptor</keyword>
<comment type="caution">
    <text evidence="12">The sequence shown here is derived from an EMBL/GenBank/DDBJ whole genome shotgun (WGS) entry which is preliminary data.</text>
</comment>
<evidence type="ECO:0000256" key="1">
    <source>
        <dbReference type="ARBA" id="ARBA00004141"/>
    </source>
</evidence>